<dbReference type="EMBL" id="BX548174">
    <property type="protein sequence ID" value="CAE19022.1"/>
    <property type="molecule type" value="Genomic_DNA"/>
</dbReference>
<dbReference type="CAZy" id="GT2">
    <property type="family name" value="Glycosyltransferase Family 2"/>
</dbReference>
<keyword evidence="4" id="KW-0808">Transferase</keyword>
<dbReference type="STRING" id="59919.PMM0563"/>
<evidence type="ECO:0000256" key="1">
    <source>
        <dbReference type="ARBA" id="ARBA00004236"/>
    </source>
</evidence>
<protein>
    <recommendedName>
        <fullName evidence="9">4,4'-diaponeurosporenoate glycosyltransferase</fullName>
    </recommendedName>
</protein>
<evidence type="ECO:0000313" key="11">
    <source>
        <dbReference type="EMBL" id="CAE19022.1"/>
    </source>
</evidence>
<comment type="pathway">
    <text evidence="7">Carotenoid biosynthesis; staphyloxanthin biosynthesis; staphyloxanthin from farnesyl diphosphate: step 4/5.</text>
</comment>
<dbReference type="RefSeq" id="WP_011132197.1">
    <property type="nucleotide sequence ID" value="NC_005072.1"/>
</dbReference>
<keyword evidence="2" id="KW-1003">Cell membrane</keyword>
<dbReference type="CDD" id="cd02522">
    <property type="entry name" value="GT_2_like_a"/>
    <property type="match status" value="1"/>
</dbReference>
<proteinExistence type="inferred from homology"/>
<dbReference type="PANTHER" id="PTHR43646">
    <property type="entry name" value="GLYCOSYLTRANSFERASE"/>
    <property type="match status" value="1"/>
</dbReference>
<feature type="domain" description="Glycosyltransferase 2-like" evidence="10">
    <location>
        <begin position="5"/>
        <end position="124"/>
    </location>
</feature>
<evidence type="ECO:0000256" key="3">
    <source>
        <dbReference type="ARBA" id="ARBA00022676"/>
    </source>
</evidence>
<dbReference type="Pfam" id="PF00535">
    <property type="entry name" value="Glycos_transf_2"/>
    <property type="match status" value="1"/>
</dbReference>
<keyword evidence="3" id="KW-0328">Glycosyltransferase</keyword>
<comment type="function">
    <text evidence="6">Catalyzes the glycosylation of 4,4'-diaponeurosporenoate, i.e. the esterification of glucose at the C1'' position with the carboxyl group of 4,4'-diaponeurosporenic acid, to form glycosyl-4,4'-diaponeurosporenoate. This is a step in the biosynthesis of staphyloxanthin, an orange pigment present in most staphylococci strains.</text>
</comment>
<dbReference type="KEGG" id="pmm:PMM0563"/>
<name>Q7V2B7_PROMP</name>
<dbReference type="HOGENOM" id="CLU_025996_17_3_3"/>
<sequence>MHKISIIIPTYNESQYLPLLLSDLSISNEEAEILIVDCNSEDKTVEIGKLYGSKIHKSKKKNRGLQLNIGAKKATGKWFIFLHADSRLNQDWLKKVKSVMRYDENSVYFFKFKINNKKIIYRFLEIVVNLRSYIFKDPYGDQGLLIHREIYFKNKGYRKIPLMEDLDFIKRLKNKTSLKRLTIPIYTSSRKWEKTNIIFQAFKNWSYRKRWLRGESIKSLHNDYYKN</sequence>
<dbReference type="Proteomes" id="UP000001026">
    <property type="component" value="Chromosome"/>
</dbReference>
<dbReference type="eggNOG" id="COG1215">
    <property type="taxonomic scope" value="Bacteria"/>
</dbReference>
<evidence type="ECO:0000256" key="5">
    <source>
        <dbReference type="ARBA" id="ARBA00023136"/>
    </source>
</evidence>
<accession>Q7V2B7</accession>
<dbReference type="SUPFAM" id="SSF53448">
    <property type="entry name" value="Nucleotide-diphospho-sugar transferases"/>
    <property type="match status" value="1"/>
</dbReference>
<gene>
    <name evidence="11" type="ordered locus">PMM0563</name>
</gene>
<evidence type="ECO:0000256" key="4">
    <source>
        <dbReference type="ARBA" id="ARBA00022679"/>
    </source>
</evidence>
<evidence type="ECO:0000259" key="10">
    <source>
        <dbReference type="Pfam" id="PF00535"/>
    </source>
</evidence>
<comment type="similarity">
    <text evidence="8">Belongs to the glycosyltransferase 2 family. CrtQ subfamily.</text>
</comment>
<comment type="subcellular location">
    <subcellularLocation>
        <location evidence="1">Cell membrane</location>
    </subcellularLocation>
</comment>
<dbReference type="NCBIfam" id="TIGR04283">
    <property type="entry name" value="glyco_like_mftF"/>
    <property type="match status" value="1"/>
</dbReference>
<organism evidence="11 12">
    <name type="scientific">Prochlorococcus marinus subsp. pastoris (strain CCMP1986 / NIES-2087 / MED4)</name>
    <dbReference type="NCBI Taxonomy" id="59919"/>
    <lineage>
        <taxon>Bacteria</taxon>
        <taxon>Bacillati</taxon>
        <taxon>Cyanobacteriota</taxon>
        <taxon>Cyanophyceae</taxon>
        <taxon>Synechococcales</taxon>
        <taxon>Prochlorococcaceae</taxon>
        <taxon>Prochlorococcus</taxon>
    </lineage>
</organism>
<keyword evidence="5" id="KW-0472">Membrane</keyword>
<evidence type="ECO:0000256" key="7">
    <source>
        <dbReference type="ARBA" id="ARBA00037904"/>
    </source>
</evidence>
<evidence type="ECO:0000256" key="2">
    <source>
        <dbReference type="ARBA" id="ARBA00022475"/>
    </source>
</evidence>
<dbReference type="OrthoDB" id="9810303at2"/>
<dbReference type="InterPro" id="IPR029044">
    <property type="entry name" value="Nucleotide-diphossugar_trans"/>
</dbReference>
<evidence type="ECO:0000313" key="12">
    <source>
        <dbReference type="Proteomes" id="UP000001026"/>
    </source>
</evidence>
<evidence type="ECO:0000256" key="9">
    <source>
        <dbReference type="ARBA" id="ARBA00040345"/>
    </source>
</evidence>
<evidence type="ECO:0000256" key="6">
    <source>
        <dbReference type="ARBA" id="ARBA00037281"/>
    </source>
</evidence>
<dbReference type="InterPro" id="IPR001173">
    <property type="entry name" value="Glyco_trans_2-like"/>
</dbReference>
<reference evidence="11 12" key="1">
    <citation type="journal article" date="2003" name="Nature">
        <title>Genome divergence in two Prochlorococcus ecotypes reflects oceanic niche differentiation.</title>
        <authorList>
            <person name="Rocap G."/>
            <person name="Larimer F.W."/>
            <person name="Lamerdin J.E."/>
            <person name="Malfatti S."/>
            <person name="Chain P."/>
            <person name="Ahlgren N.A."/>
            <person name="Arellano A."/>
            <person name="Coleman M."/>
            <person name="Hauser L."/>
            <person name="Hess W.R."/>
            <person name="Johnson Z.I."/>
            <person name="Land M.L."/>
            <person name="Lindell D."/>
            <person name="Post A.F."/>
            <person name="Regala W."/>
            <person name="Shah M."/>
            <person name="Shaw S.L."/>
            <person name="Steglich C."/>
            <person name="Sullivan M.B."/>
            <person name="Ting C.S."/>
            <person name="Tolonen A."/>
            <person name="Webb E.A."/>
            <person name="Zinser E.R."/>
            <person name="Chisholm S.W."/>
        </authorList>
    </citation>
    <scope>NUCLEOTIDE SEQUENCE [LARGE SCALE GENOMIC DNA]</scope>
    <source>
        <strain evidence="12">CCMP1986 / NIES-2087 / MED4</strain>
    </source>
</reference>
<dbReference type="InterPro" id="IPR026461">
    <property type="entry name" value="Trfase_2_rSAM/seldom_assoc"/>
</dbReference>
<dbReference type="Gene3D" id="3.90.550.10">
    <property type="entry name" value="Spore Coat Polysaccharide Biosynthesis Protein SpsA, Chain A"/>
    <property type="match status" value="1"/>
</dbReference>
<dbReference type="PANTHER" id="PTHR43646:SF2">
    <property type="entry name" value="GLYCOSYLTRANSFERASE 2-LIKE DOMAIN-CONTAINING PROTEIN"/>
    <property type="match status" value="1"/>
</dbReference>
<dbReference type="AlphaFoldDB" id="Q7V2B7"/>
<dbReference type="GO" id="GO:0016757">
    <property type="term" value="F:glycosyltransferase activity"/>
    <property type="evidence" value="ECO:0007669"/>
    <property type="project" value="UniProtKB-KW"/>
</dbReference>
<evidence type="ECO:0000256" key="8">
    <source>
        <dbReference type="ARBA" id="ARBA00038120"/>
    </source>
</evidence>
<dbReference type="GO" id="GO:0005886">
    <property type="term" value="C:plasma membrane"/>
    <property type="evidence" value="ECO:0007669"/>
    <property type="project" value="UniProtKB-SubCell"/>
</dbReference>